<dbReference type="InterPro" id="IPR003736">
    <property type="entry name" value="PAAI_dom"/>
</dbReference>
<dbReference type="NCBIfam" id="TIGR00369">
    <property type="entry name" value="unchar_dom_1"/>
    <property type="match status" value="1"/>
</dbReference>
<proteinExistence type="predicted"/>
<name>A0A0B2BPH5_9ACTN</name>
<dbReference type="PANTHER" id="PTHR42856">
    <property type="entry name" value="ACYL-COENZYME A THIOESTERASE PAAI"/>
    <property type="match status" value="1"/>
</dbReference>
<evidence type="ECO:0000256" key="1">
    <source>
        <dbReference type="ARBA" id="ARBA00022801"/>
    </source>
</evidence>
<dbReference type="InterPro" id="IPR029069">
    <property type="entry name" value="HotDog_dom_sf"/>
</dbReference>
<dbReference type="EMBL" id="PGEZ01000001">
    <property type="protein sequence ID" value="PJJ56603.1"/>
    <property type="molecule type" value="Genomic_DNA"/>
</dbReference>
<gene>
    <name evidence="3" type="ORF">CLV56_0812</name>
</gene>
<evidence type="ECO:0000313" key="3">
    <source>
        <dbReference type="EMBL" id="PJJ56603.1"/>
    </source>
</evidence>
<dbReference type="Gene3D" id="3.10.129.10">
    <property type="entry name" value="Hotdog Thioesterase"/>
    <property type="match status" value="1"/>
</dbReference>
<dbReference type="GO" id="GO:0016289">
    <property type="term" value="F:acyl-CoA hydrolase activity"/>
    <property type="evidence" value="ECO:0007669"/>
    <property type="project" value="UniProtKB-ARBA"/>
</dbReference>
<keyword evidence="4" id="KW-1185">Reference proteome</keyword>
<feature type="domain" description="Thioesterase" evidence="2">
    <location>
        <begin position="53"/>
        <end position="117"/>
    </location>
</feature>
<dbReference type="SUPFAM" id="SSF54637">
    <property type="entry name" value="Thioesterase/thiol ester dehydrase-isomerase"/>
    <property type="match status" value="1"/>
</dbReference>
<sequence length="143" mass="15004">MTQTTTSATLDEARAVLAAQPFSALLGARLAEFGDGFAVLEIDLDDRHRQQLGYAHGGVWAYAADNAITFAGGSVLGPRVLTGGITVDYLRPARTGVLVARARVVHRSARQAVCQATLGLAGDDAPYAVAHGRVTVASERTRT</sequence>
<dbReference type="PANTHER" id="PTHR42856:SF1">
    <property type="entry name" value="ACYL-COENZYME A THIOESTERASE PAAI"/>
    <property type="match status" value="1"/>
</dbReference>
<dbReference type="OrthoDB" id="8525891at2"/>
<comment type="caution">
    <text evidence="3">The sequence shown here is derived from an EMBL/GenBank/DDBJ whole genome shotgun (WGS) entry which is preliminary data.</text>
</comment>
<dbReference type="Pfam" id="PF03061">
    <property type="entry name" value="4HBT"/>
    <property type="match status" value="1"/>
</dbReference>
<keyword evidence="1" id="KW-0378">Hydrolase</keyword>
<dbReference type="InterPro" id="IPR006683">
    <property type="entry name" value="Thioestr_dom"/>
</dbReference>
<reference evidence="3 4" key="1">
    <citation type="submission" date="2017-11" db="EMBL/GenBank/DDBJ databases">
        <title>Genomic Encyclopedia of Archaeal and Bacterial Type Strains, Phase II (KMG-II): From Individual Species to Whole Genera.</title>
        <authorList>
            <person name="Goeker M."/>
        </authorList>
    </citation>
    <scope>NUCLEOTIDE SEQUENCE [LARGE SCALE GENOMIC DNA]</scope>
    <source>
        <strain evidence="3 4">DSM 27763</strain>
    </source>
</reference>
<evidence type="ECO:0000259" key="2">
    <source>
        <dbReference type="Pfam" id="PF03061"/>
    </source>
</evidence>
<organism evidence="3 4">
    <name type="scientific">Mumia flava</name>
    <dbReference type="NCBI Taxonomy" id="1348852"/>
    <lineage>
        <taxon>Bacteria</taxon>
        <taxon>Bacillati</taxon>
        <taxon>Actinomycetota</taxon>
        <taxon>Actinomycetes</taxon>
        <taxon>Propionibacteriales</taxon>
        <taxon>Nocardioidaceae</taxon>
        <taxon>Mumia</taxon>
    </lineage>
</organism>
<evidence type="ECO:0000313" key="4">
    <source>
        <dbReference type="Proteomes" id="UP000230842"/>
    </source>
</evidence>
<dbReference type="AlphaFoldDB" id="A0A0B2BPH5"/>
<dbReference type="Proteomes" id="UP000230842">
    <property type="component" value="Unassembled WGS sequence"/>
</dbReference>
<dbReference type="CDD" id="cd03443">
    <property type="entry name" value="PaaI_thioesterase"/>
    <property type="match status" value="1"/>
</dbReference>
<protein>
    <submittedName>
        <fullName evidence="3">Uncharacterized protein (TIGR00369 family)</fullName>
    </submittedName>
</protein>
<dbReference type="InterPro" id="IPR052723">
    <property type="entry name" value="Acyl-CoA_thioesterase_PaaI"/>
</dbReference>
<accession>A0A0B2BPH5</accession>